<evidence type="ECO:0008006" key="3">
    <source>
        <dbReference type="Google" id="ProtNLM"/>
    </source>
</evidence>
<dbReference type="Gene3D" id="1.25.40.20">
    <property type="entry name" value="Ankyrin repeat-containing domain"/>
    <property type="match status" value="1"/>
</dbReference>
<protein>
    <recommendedName>
        <fullName evidence="3">Ankyrin repeat domain-containing protein</fullName>
    </recommendedName>
</protein>
<dbReference type="SUPFAM" id="SSF48403">
    <property type="entry name" value="Ankyrin repeat"/>
    <property type="match status" value="1"/>
</dbReference>
<dbReference type="EMBL" id="JAFCMP010000022">
    <property type="protein sequence ID" value="KAG5191198.1"/>
    <property type="molecule type" value="Genomic_DNA"/>
</dbReference>
<accession>A0A836CMY9</accession>
<dbReference type="Proteomes" id="UP000664859">
    <property type="component" value="Unassembled WGS sequence"/>
</dbReference>
<dbReference type="OrthoDB" id="548461at2759"/>
<dbReference type="InterPro" id="IPR052050">
    <property type="entry name" value="SecEffector_AnkRepeat"/>
</dbReference>
<keyword evidence="2" id="KW-1185">Reference proteome</keyword>
<dbReference type="AlphaFoldDB" id="A0A836CMY9"/>
<dbReference type="PANTHER" id="PTHR46586">
    <property type="entry name" value="ANKYRIN REPEAT-CONTAINING PROTEIN"/>
    <property type="match status" value="1"/>
</dbReference>
<evidence type="ECO:0000313" key="2">
    <source>
        <dbReference type="Proteomes" id="UP000664859"/>
    </source>
</evidence>
<dbReference type="SUPFAM" id="SSF140860">
    <property type="entry name" value="Pseudo ankyrin repeat-like"/>
    <property type="match status" value="1"/>
</dbReference>
<name>A0A836CMY9_9STRA</name>
<dbReference type="InterPro" id="IPR036770">
    <property type="entry name" value="Ankyrin_rpt-contain_sf"/>
</dbReference>
<proteinExistence type="predicted"/>
<dbReference type="PANTHER" id="PTHR46586:SF3">
    <property type="entry name" value="ANKYRIN REPEAT-CONTAINING PROTEIN"/>
    <property type="match status" value="1"/>
</dbReference>
<comment type="caution">
    <text evidence="1">The sequence shown here is derived from an EMBL/GenBank/DDBJ whole genome shotgun (WGS) entry which is preliminary data.</text>
</comment>
<evidence type="ECO:0000313" key="1">
    <source>
        <dbReference type="EMBL" id="KAG5191198.1"/>
    </source>
</evidence>
<gene>
    <name evidence="1" type="ORF">JKP88DRAFT_174848</name>
</gene>
<reference evidence="1" key="1">
    <citation type="submission" date="2021-02" db="EMBL/GenBank/DDBJ databases">
        <title>First Annotated Genome of the Yellow-green Alga Tribonema minus.</title>
        <authorList>
            <person name="Mahan K.M."/>
        </authorList>
    </citation>
    <scope>NUCLEOTIDE SEQUENCE</scope>
    <source>
        <strain evidence="1">UTEX B ZZ1240</strain>
    </source>
</reference>
<organism evidence="1 2">
    <name type="scientific">Tribonema minus</name>
    <dbReference type="NCBI Taxonomy" id="303371"/>
    <lineage>
        <taxon>Eukaryota</taxon>
        <taxon>Sar</taxon>
        <taxon>Stramenopiles</taxon>
        <taxon>Ochrophyta</taxon>
        <taxon>PX clade</taxon>
        <taxon>Xanthophyceae</taxon>
        <taxon>Tribonematales</taxon>
        <taxon>Tribonemataceae</taxon>
        <taxon>Tribonema</taxon>
    </lineage>
</organism>
<sequence length="267" mass="29457">MHTLAGAPREVLEYTTPLVLTHFRATEYWKALAEQGRLDVLQWGRDAHNFCPSADVAIAAACGGHVHVLQWLHELMPWSTHTTHSLLENAACSGQIDALDWLVAGHDWHGGGAAACAAAAAAGELAALVRLRVQGSAWDHNAFEEAAANGQTEVMEWLVIARAPLRVNDAYRRAAWCGQRASLEWLEDVFDRVTPWDANVFSRAAESGDAAQLRWLYERGCPRDDHASRLAAIERRVEVLQWLHAANAPMALDACDVAYEYDQVMNA</sequence>